<dbReference type="EMBL" id="SMKU01000456">
    <property type="protein sequence ID" value="TDD64066.1"/>
    <property type="molecule type" value="Genomic_DNA"/>
</dbReference>
<dbReference type="Proteomes" id="UP000294513">
    <property type="component" value="Unassembled WGS sequence"/>
</dbReference>
<dbReference type="RefSeq" id="WP_131903100.1">
    <property type="nucleotide sequence ID" value="NZ_SMKU01000456.1"/>
</dbReference>
<accession>A0A4R5A049</accession>
<keyword evidence="2" id="KW-1185">Reference proteome</keyword>
<dbReference type="AlphaFoldDB" id="A0A4R5A049"/>
<dbReference type="PROSITE" id="PS51257">
    <property type="entry name" value="PROKAR_LIPOPROTEIN"/>
    <property type="match status" value="1"/>
</dbReference>
<evidence type="ECO:0000313" key="2">
    <source>
        <dbReference type="Proteomes" id="UP000294513"/>
    </source>
</evidence>
<name>A0A4R5A049_9ACTN</name>
<proteinExistence type="predicted"/>
<sequence>MAQAARCCDDPRTGTLVVLSRGASGHYWVGSCTSCAGALIEHYSYDDWDTGAPETYDMYWWWRMDAPDAAALREAVKGCPAPLDPGCGCRVHEGLRKTKPRPLPPPTGAPNAPAEIPRVGFAVTDARPHWTELY</sequence>
<reference evidence="1 2" key="1">
    <citation type="submission" date="2019-03" db="EMBL/GenBank/DDBJ databases">
        <title>Draft genome sequences of novel Actinobacteria.</title>
        <authorList>
            <person name="Sahin N."/>
            <person name="Ay H."/>
            <person name="Saygin H."/>
        </authorList>
    </citation>
    <scope>NUCLEOTIDE SEQUENCE [LARGE SCALE GENOMIC DNA]</scope>
    <source>
        <strain evidence="1 2">H3C3</strain>
    </source>
</reference>
<comment type="caution">
    <text evidence="1">The sequence shown here is derived from an EMBL/GenBank/DDBJ whole genome shotgun (WGS) entry which is preliminary data.</text>
</comment>
<dbReference type="OrthoDB" id="3479160at2"/>
<protein>
    <submittedName>
        <fullName evidence="1">Uncharacterized protein</fullName>
    </submittedName>
</protein>
<evidence type="ECO:0000313" key="1">
    <source>
        <dbReference type="EMBL" id="TDD64066.1"/>
    </source>
</evidence>
<organism evidence="1 2">
    <name type="scientific">Actinomadura rubrisoli</name>
    <dbReference type="NCBI Taxonomy" id="2530368"/>
    <lineage>
        <taxon>Bacteria</taxon>
        <taxon>Bacillati</taxon>
        <taxon>Actinomycetota</taxon>
        <taxon>Actinomycetes</taxon>
        <taxon>Streptosporangiales</taxon>
        <taxon>Thermomonosporaceae</taxon>
        <taxon>Actinomadura</taxon>
    </lineage>
</organism>
<gene>
    <name evidence="1" type="ORF">E1298_42745</name>
</gene>